<evidence type="ECO:0000313" key="2">
    <source>
        <dbReference type="Proteomes" id="UP000078046"/>
    </source>
</evidence>
<dbReference type="AlphaFoldDB" id="A0A177B416"/>
<proteinExistence type="predicted"/>
<protein>
    <submittedName>
        <fullName evidence="1">Uncharacterized protein</fullName>
    </submittedName>
</protein>
<accession>A0A177B416</accession>
<keyword evidence="2" id="KW-1185">Reference proteome</keyword>
<reference evidence="1 2" key="1">
    <citation type="submission" date="2016-04" db="EMBL/GenBank/DDBJ databases">
        <title>The genome of Intoshia linei affirms orthonectids as highly simplified spiralians.</title>
        <authorList>
            <person name="Mikhailov K.V."/>
            <person name="Slusarev G.S."/>
            <person name="Nikitin M.A."/>
            <person name="Logacheva M.D."/>
            <person name="Penin A."/>
            <person name="Aleoshin V."/>
            <person name="Panchin Y.V."/>
        </authorList>
    </citation>
    <scope>NUCLEOTIDE SEQUENCE [LARGE SCALE GENOMIC DNA]</scope>
    <source>
        <strain evidence="1">Intl2013</strain>
        <tissue evidence="1">Whole animal</tissue>
    </source>
</reference>
<gene>
    <name evidence="1" type="ORF">A3Q56_03236</name>
</gene>
<dbReference type="EMBL" id="LWCA01000348">
    <property type="protein sequence ID" value="OAF69029.1"/>
    <property type="molecule type" value="Genomic_DNA"/>
</dbReference>
<name>A0A177B416_9BILA</name>
<dbReference type="Proteomes" id="UP000078046">
    <property type="component" value="Unassembled WGS sequence"/>
</dbReference>
<comment type="caution">
    <text evidence="1">The sequence shown here is derived from an EMBL/GenBank/DDBJ whole genome shotgun (WGS) entry which is preliminary data.</text>
</comment>
<sequence length="138" mass="16763">MYNVSFQLDKFRENGRQDFQLKIEIDRSEWIYDSNLYEFYVQNHNTLSMNVIHDASYYDHVKVAFFNIQTKRYFENSNEKKFWFDLVDAIRFIFNLSVSKVAVSHHLNNLLYTLKTIRHEPENAKTMLLIKRKDEILL</sequence>
<evidence type="ECO:0000313" key="1">
    <source>
        <dbReference type="EMBL" id="OAF69029.1"/>
    </source>
</evidence>
<organism evidence="1 2">
    <name type="scientific">Intoshia linei</name>
    <dbReference type="NCBI Taxonomy" id="1819745"/>
    <lineage>
        <taxon>Eukaryota</taxon>
        <taxon>Metazoa</taxon>
        <taxon>Spiralia</taxon>
        <taxon>Lophotrochozoa</taxon>
        <taxon>Mesozoa</taxon>
        <taxon>Orthonectida</taxon>
        <taxon>Rhopaluridae</taxon>
        <taxon>Intoshia</taxon>
    </lineage>
</organism>